<gene>
    <name evidence="1" type="ORF">COT80_04785</name>
</gene>
<reference evidence="2" key="1">
    <citation type="submission" date="2017-09" db="EMBL/GenBank/DDBJ databases">
        <title>Depth-based differentiation of microbial function through sediment-hosted aquifers and enrichment of novel symbionts in the deep terrestrial subsurface.</title>
        <authorList>
            <person name="Probst A.J."/>
            <person name="Ladd B."/>
            <person name="Jarett J.K."/>
            <person name="Geller-Mcgrath D.E."/>
            <person name="Sieber C.M.K."/>
            <person name="Emerson J.B."/>
            <person name="Anantharaman K."/>
            <person name="Thomas B.C."/>
            <person name="Malmstrom R."/>
            <person name="Stieglmeier M."/>
            <person name="Klingl A."/>
            <person name="Woyke T."/>
            <person name="Ryan C.M."/>
            <person name="Banfield J.F."/>
        </authorList>
    </citation>
    <scope>NUCLEOTIDE SEQUENCE [LARGE SCALE GENOMIC DNA]</scope>
</reference>
<evidence type="ECO:0000313" key="1">
    <source>
        <dbReference type="EMBL" id="PIS06051.1"/>
    </source>
</evidence>
<protein>
    <submittedName>
        <fullName evidence="1">Uncharacterized protein</fullName>
    </submittedName>
</protein>
<dbReference type="EMBL" id="PEZY01000012">
    <property type="protein sequence ID" value="PIS06051.1"/>
    <property type="molecule type" value="Genomic_DNA"/>
</dbReference>
<accession>A0A2H0W615</accession>
<sequence length="117" mass="13719">MASLEEVFNRIKDSKKEQREIRLIYKDALATSKDYQDILVEFEAIKDKKKKIEQDVKVQFKNELEQLEGLKLDIKTDNELLGDLALTQLMKGETVEITDEYENKYQPAFSVRFIKAT</sequence>
<proteinExistence type="predicted"/>
<evidence type="ECO:0000313" key="2">
    <source>
        <dbReference type="Proteomes" id="UP000229056"/>
    </source>
</evidence>
<name>A0A2H0W615_9BACT</name>
<comment type="caution">
    <text evidence="1">The sequence shown here is derived from an EMBL/GenBank/DDBJ whole genome shotgun (WGS) entry which is preliminary data.</text>
</comment>
<organism evidence="1 2">
    <name type="scientific">Candidatus Buchananbacteria bacterium CG10_big_fil_rev_8_21_14_0_10_33_19</name>
    <dbReference type="NCBI Taxonomy" id="1974525"/>
    <lineage>
        <taxon>Bacteria</taxon>
        <taxon>Candidatus Buchananiibacteriota</taxon>
    </lineage>
</organism>
<dbReference type="AlphaFoldDB" id="A0A2H0W615"/>
<dbReference type="Proteomes" id="UP000229056">
    <property type="component" value="Unassembled WGS sequence"/>
</dbReference>